<dbReference type="GO" id="GO:0045893">
    <property type="term" value="P:positive regulation of DNA-templated transcription"/>
    <property type="evidence" value="ECO:0007669"/>
    <property type="project" value="TreeGrafter"/>
</dbReference>
<dbReference type="GO" id="GO:0180022">
    <property type="term" value="C:RQC-trigger complex"/>
    <property type="evidence" value="ECO:0007669"/>
    <property type="project" value="InterPro"/>
</dbReference>
<comment type="caution">
    <text evidence="2">The sequence shown here is derived from an EMBL/GenBank/DDBJ whole genome shotgun (WGS) entry which is preliminary data.</text>
</comment>
<evidence type="ECO:0000259" key="1">
    <source>
        <dbReference type="Pfam" id="PF06221"/>
    </source>
</evidence>
<dbReference type="OrthoDB" id="338816at2759"/>
<evidence type="ECO:0000313" key="3">
    <source>
        <dbReference type="Proteomes" id="UP000717585"/>
    </source>
</evidence>
<feature type="domain" description="TRIP4/RQT4 C2HC5-type zinc finger" evidence="1">
    <location>
        <begin position="41"/>
        <end position="92"/>
    </location>
</feature>
<dbReference type="InterPro" id="IPR039128">
    <property type="entry name" value="TRIP4-like"/>
</dbReference>
<dbReference type="PANTHER" id="PTHR12963">
    <property type="entry name" value="THYROID RECEPTOR INTERACTING PROTEIN RELATED"/>
    <property type="match status" value="1"/>
</dbReference>
<protein>
    <submittedName>
        <fullName evidence="2">Putative zinc finger motif, C2HC5-type</fullName>
    </submittedName>
</protein>
<sequence length="145" mass="16168">MGSKRKKFKKTQIEGTFDYDHTTKMSIAEVQAMSVETHGKHYCNCNGTKHDLVHIGNTEEIAMCCNCGLVCCTGQTNNGWVSGPCLFCSAPMPGPGEPPALVKDQSYRTSTKSRGAAIEFREELLSRVGRRTRVIDDEAEWYEEQ</sequence>
<dbReference type="Pfam" id="PF06221">
    <property type="entry name" value="zf-C2HC5"/>
    <property type="match status" value="1"/>
</dbReference>
<dbReference type="GO" id="GO:0008270">
    <property type="term" value="F:zinc ion binding"/>
    <property type="evidence" value="ECO:0007669"/>
    <property type="project" value="InterPro"/>
</dbReference>
<dbReference type="PANTHER" id="PTHR12963:SF4">
    <property type="entry name" value="ACTIVATING SIGNAL COINTEGRATOR 1"/>
    <property type="match status" value="1"/>
</dbReference>
<dbReference type="GO" id="GO:0072344">
    <property type="term" value="P:rescue of stalled ribosome"/>
    <property type="evidence" value="ECO:0007669"/>
    <property type="project" value="InterPro"/>
</dbReference>
<keyword evidence="3" id="KW-1185">Reference proteome</keyword>
<dbReference type="AlphaFoldDB" id="A0A8J6AP71"/>
<gene>
    <name evidence="2" type="ORF">J8273_8859</name>
</gene>
<reference evidence="2" key="1">
    <citation type="submission" date="2021-05" db="EMBL/GenBank/DDBJ databases">
        <title>A free-living protist that lacks canonical eukaryotic 1 DNA replication and segregation systems.</title>
        <authorList>
            <person name="Salas-Leiva D.E."/>
            <person name="Tromer E.C."/>
            <person name="Curtis B.A."/>
            <person name="Jerlstrom-Hultqvist J."/>
            <person name="Kolisko M."/>
            <person name="Yi Z."/>
            <person name="Salas-Leiva J.S."/>
            <person name="Gallot-Lavallee L."/>
            <person name="Kops G.J.P.L."/>
            <person name="Archibald J.M."/>
            <person name="Simpson A.G.B."/>
            <person name="Roger A.J."/>
        </authorList>
    </citation>
    <scope>NUCLEOTIDE SEQUENCE</scope>
    <source>
        <strain evidence="2">BICM</strain>
    </source>
</reference>
<proteinExistence type="predicted"/>
<accession>A0A8J6AP71</accession>
<dbReference type="EMBL" id="JAHDYR010000069">
    <property type="protein sequence ID" value="KAG9389566.1"/>
    <property type="molecule type" value="Genomic_DNA"/>
</dbReference>
<evidence type="ECO:0000313" key="2">
    <source>
        <dbReference type="EMBL" id="KAG9389566.1"/>
    </source>
</evidence>
<dbReference type="InterPro" id="IPR009349">
    <property type="entry name" value="TRIP4/RQT4_C2HC5_Znf"/>
</dbReference>
<name>A0A8J6AP71_9EUKA</name>
<dbReference type="Proteomes" id="UP000717585">
    <property type="component" value="Unassembled WGS sequence"/>
</dbReference>
<dbReference type="GO" id="GO:0005634">
    <property type="term" value="C:nucleus"/>
    <property type="evidence" value="ECO:0007669"/>
    <property type="project" value="InterPro"/>
</dbReference>
<organism evidence="2 3">
    <name type="scientific">Carpediemonas membranifera</name>
    <dbReference type="NCBI Taxonomy" id="201153"/>
    <lineage>
        <taxon>Eukaryota</taxon>
        <taxon>Metamonada</taxon>
        <taxon>Carpediemonas-like organisms</taxon>
        <taxon>Carpediemonas</taxon>
    </lineage>
</organism>